<reference evidence="1" key="1">
    <citation type="journal article" date="2021" name="Open Biol.">
        <title>Shared evolutionary footprints suggest mitochondrial oxidative damage underlies multiple complex I losses in fungi.</title>
        <authorList>
            <person name="Schikora-Tamarit M.A."/>
            <person name="Marcet-Houben M."/>
            <person name="Nosek J."/>
            <person name="Gabaldon T."/>
        </authorList>
    </citation>
    <scope>NUCLEOTIDE SEQUENCE</scope>
    <source>
        <strain evidence="1">CBS6075</strain>
    </source>
</reference>
<dbReference type="GeneID" id="70235627"/>
<evidence type="ECO:0000313" key="1">
    <source>
        <dbReference type="EMBL" id="KAH3665477.1"/>
    </source>
</evidence>
<accession>A0A9P8P5B6</accession>
<keyword evidence="2" id="KW-1185">Reference proteome</keyword>
<protein>
    <submittedName>
        <fullName evidence="1">Uncharacterized protein</fullName>
    </submittedName>
</protein>
<gene>
    <name evidence="1" type="ORF">OGAPHI_003662</name>
</gene>
<reference evidence="1" key="2">
    <citation type="submission" date="2021-01" db="EMBL/GenBank/DDBJ databases">
        <authorList>
            <person name="Schikora-Tamarit M.A."/>
        </authorList>
    </citation>
    <scope>NUCLEOTIDE SEQUENCE</scope>
    <source>
        <strain evidence="1">CBS6075</strain>
    </source>
</reference>
<dbReference type="RefSeq" id="XP_046060681.1">
    <property type="nucleotide sequence ID" value="XM_046204659.1"/>
</dbReference>
<evidence type="ECO:0000313" key="2">
    <source>
        <dbReference type="Proteomes" id="UP000769157"/>
    </source>
</evidence>
<comment type="caution">
    <text evidence="1">The sequence shown here is derived from an EMBL/GenBank/DDBJ whole genome shotgun (WGS) entry which is preliminary data.</text>
</comment>
<organism evidence="1 2">
    <name type="scientific">Ogataea philodendri</name>
    <dbReference type="NCBI Taxonomy" id="1378263"/>
    <lineage>
        <taxon>Eukaryota</taxon>
        <taxon>Fungi</taxon>
        <taxon>Dikarya</taxon>
        <taxon>Ascomycota</taxon>
        <taxon>Saccharomycotina</taxon>
        <taxon>Pichiomycetes</taxon>
        <taxon>Pichiales</taxon>
        <taxon>Pichiaceae</taxon>
        <taxon>Ogataea</taxon>
    </lineage>
</organism>
<proteinExistence type="predicted"/>
<dbReference type="AlphaFoldDB" id="A0A9P8P5B6"/>
<sequence>MTSTGASFLVYTFATTELFDPTTGVFPITSVTVGARMNTHLNEPIPAAGKLSSWSNESTCLPNEFRSIETSSPPISSYFLSPSCTLVLVTWLAIRMRPAQVPQTPIVPDWISLASGSNSLVCCNSSEIVVDSPPTRIIPARPSRSFGSRTLRLEKRYLEYSGAEFSCTNNSSRWPRCSLKEPWSDSTPTTTCL</sequence>
<dbReference type="Proteomes" id="UP000769157">
    <property type="component" value="Unassembled WGS sequence"/>
</dbReference>
<name>A0A9P8P5B6_9ASCO</name>
<dbReference type="EMBL" id="JAEUBE010000295">
    <property type="protein sequence ID" value="KAH3665477.1"/>
    <property type="molecule type" value="Genomic_DNA"/>
</dbReference>